<keyword evidence="2 5" id="KW-0732">Signal</keyword>
<dbReference type="OrthoDB" id="6022531at2759"/>
<dbReference type="SUPFAM" id="SSF52058">
    <property type="entry name" value="L domain-like"/>
    <property type="match status" value="1"/>
</dbReference>
<name>A0A4C1XAJ7_EUMVA</name>
<dbReference type="AlphaFoldDB" id="A0A4C1XAJ7"/>
<keyword evidence="3" id="KW-0677">Repeat</keyword>
<dbReference type="SMART" id="SM00365">
    <property type="entry name" value="LRR_SD22"/>
    <property type="match status" value="5"/>
</dbReference>
<organism evidence="7 8">
    <name type="scientific">Eumeta variegata</name>
    <name type="common">Bagworm moth</name>
    <name type="synonym">Eumeta japonica</name>
    <dbReference type="NCBI Taxonomy" id="151549"/>
    <lineage>
        <taxon>Eukaryota</taxon>
        <taxon>Metazoa</taxon>
        <taxon>Ecdysozoa</taxon>
        <taxon>Arthropoda</taxon>
        <taxon>Hexapoda</taxon>
        <taxon>Insecta</taxon>
        <taxon>Pterygota</taxon>
        <taxon>Neoptera</taxon>
        <taxon>Endopterygota</taxon>
        <taxon>Lepidoptera</taxon>
        <taxon>Glossata</taxon>
        <taxon>Ditrysia</taxon>
        <taxon>Tineoidea</taxon>
        <taxon>Psychidae</taxon>
        <taxon>Oiketicinae</taxon>
        <taxon>Eumeta</taxon>
    </lineage>
</organism>
<evidence type="ECO:0000259" key="6">
    <source>
        <dbReference type="Pfam" id="PF17906"/>
    </source>
</evidence>
<dbReference type="PROSITE" id="PS51450">
    <property type="entry name" value="LRR"/>
    <property type="match status" value="3"/>
</dbReference>
<accession>A0A4C1XAJ7</accession>
<evidence type="ECO:0000256" key="2">
    <source>
        <dbReference type="ARBA" id="ARBA00022729"/>
    </source>
</evidence>
<evidence type="ECO:0000256" key="4">
    <source>
        <dbReference type="SAM" id="MobiDB-lite"/>
    </source>
</evidence>
<dbReference type="Proteomes" id="UP000299102">
    <property type="component" value="Unassembled WGS sequence"/>
</dbReference>
<dbReference type="Gene3D" id="1.10.10.1450">
    <property type="match status" value="1"/>
</dbReference>
<protein>
    <submittedName>
        <fullName evidence="7">Connectin</fullName>
    </submittedName>
</protein>
<dbReference type="InterPro" id="IPR003591">
    <property type="entry name" value="Leu-rich_rpt_typical-subtyp"/>
</dbReference>
<evidence type="ECO:0000313" key="7">
    <source>
        <dbReference type="EMBL" id="GBP59287.1"/>
    </source>
</evidence>
<evidence type="ECO:0000256" key="5">
    <source>
        <dbReference type="SAM" id="SignalP"/>
    </source>
</evidence>
<evidence type="ECO:0000256" key="1">
    <source>
        <dbReference type="ARBA" id="ARBA00022614"/>
    </source>
</evidence>
<dbReference type="GO" id="GO:0005886">
    <property type="term" value="C:plasma membrane"/>
    <property type="evidence" value="ECO:0007669"/>
    <property type="project" value="TreeGrafter"/>
</dbReference>
<feature type="chain" id="PRO_5020024329" evidence="5">
    <location>
        <begin position="21"/>
        <end position="1051"/>
    </location>
</feature>
<feature type="region of interest" description="Disordered" evidence="4">
    <location>
        <begin position="391"/>
        <end position="412"/>
    </location>
</feature>
<evidence type="ECO:0000256" key="3">
    <source>
        <dbReference type="ARBA" id="ARBA00022737"/>
    </source>
</evidence>
<dbReference type="InterPro" id="IPR041426">
    <property type="entry name" value="Mos1_HTH"/>
</dbReference>
<feature type="compositionally biased region" description="Basic and acidic residues" evidence="4">
    <location>
        <begin position="496"/>
        <end position="505"/>
    </location>
</feature>
<keyword evidence="8" id="KW-1185">Reference proteome</keyword>
<dbReference type="InterPro" id="IPR001611">
    <property type="entry name" value="Leu-rich_rpt"/>
</dbReference>
<dbReference type="Pfam" id="PF17906">
    <property type="entry name" value="HTH_48"/>
    <property type="match status" value="1"/>
</dbReference>
<dbReference type="Gene3D" id="1.10.10.10">
    <property type="entry name" value="Winged helix-like DNA-binding domain superfamily/Winged helix DNA-binding domain"/>
    <property type="match status" value="1"/>
</dbReference>
<dbReference type="EMBL" id="BGZK01000757">
    <property type="protein sequence ID" value="GBP59287.1"/>
    <property type="molecule type" value="Genomic_DNA"/>
</dbReference>
<feature type="compositionally biased region" description="Low complexity" evidence="4">
    <location>
        <begin position="481"/>
        <end position="495"/>
    </location>
</feature>
<dbReference type="InterPro" id="IPR036388">
    <property type="entry name" value="WH-like_DNA-bd_sf"/>
</dbReference>
<dbReference type="InterPro" id="IPR050541">
    <property type="entry name" value="LRR_TM_domain-containing"/>
</dbReference>
<dbReference type="InterPro" id="IPR032675">
    <property type="entry name" value="LRR_dom_sf"/>
</dbReference>
<dbReference type="Pfam" id="PF13855">
    <property type="entry name" value="LRR_8"/>
    <property type="match status" value="2"/>
</dbReference>
<proteinExistence type="predicted"/>
<gene>
    <name evidence="7" type="primary">Con</name>
    <name evidence="7" type="ORF">EVAR_103243_1</name>
</gene>
<reference evidence="7 8" key="1">
    <citation type="journal article" date="2019" name="Commun. Biol.">
        <title>The bagworm genome reveals a unique fibroin gene that provides high tensile strength.</title>
        <authorList>
            <person name="Kono N."/>
            <person name="Nakamura H."/>
            <person name="Ohtoshi R."/>
            <person name="Tomita M."/>
            <person name="Numata K."/>
            <person name="Arakawa K."/>
        </authorList>
    </citation>
    <scope>NUCLEOTIDE SEQUENCE [LARGE SCALE GENOMIC DNA]</scope>
</reference>
<dbReference type="STRING" id="151549.A0A4C1XAJ7"/>
<feature type="domain" description="Mos1 transposase HTH" evidence="6">
    <location>
        <begin position="670"/>
        <end position="698"/>
    </location>
</feature>
<dbReference type="PANTHER" id="PTHR24369:SF210">
    <property type="entry name" value="CHAOPTIN-RELATED"/>
    <property type="match status" value="1"/>
</dbReference>
<dbReference type="PANTHER" id="PTHR24369">
    <property type="entry name" value="ANTIGEN BSP, PUTATIVE-RELATED"/>
    <property type="match status" value="1"/>
</dbReference>
<feature type="region of interest" description="Disordered" evidence="4">
    <location>
        <begin position="439"/>
        <end position="551"/>
    </location>
</feature>
<dbReference type="SMART" id="SM00369">
    <property type="entry name" value="LRR_TYP"/>
    <property type="match status" value="7"/>
</dbReference>
<dbReference type="Gene3D" id="3.80.10.10">
    <property type="entry name" value="Ribonuclease Inhibitor"/>
    <property type="match status" value="1"/>
</dbReference>
<keyword evidence="1" id="KW-0433">Leucine-rich repeat</keyword>
<evidence type="ECO:0000313" key="8">
    <source>
        <dbReference type="Proteomes" id="UP000299102"/>
    </source>
</evidence>
<sequence>MINWKIIAGVLFTAVLVTECRRTNHHQRREATASLCSAVYMNESGVQCFCEKTREGELVTGAECYLTKQNTDANDTLWSAFQNIKTIKKLSFINTRGIALKYIPTAALAHVPGVLTVSVKYGDVKEVQPYAFANLTALHEIRLSDNQIETLHHHAFAHHQSVTTITLDQNKITEINREVFVDLPKLEKLYLTRNKISTLHDKAFVHLKHLKELELDNNKIFTLNAESFSGLVNLQRLALSGNSLEVIGDNTFLPLKNLQSLDLDENKLQMLDQKAFNGLGKLQSLSMANNKLTEIENSDIFLGLNSLLSLNLKSNGIHNLRAEVMAPILSNFYGTANSFEFDDNNFPCDCKLDWFLTLKDQTQNSRLKLNIENLKCLPDARLDEQWKKLQETDKGSGAALEEGPVAKSGDENEYEYYDETQLDGKLFYTDVRDLLNCTRRPQMTTTPPIDVVTPGAGNASTVHAPGSPAATSTGLASVDSPPASTTTHQTPPTRFTTDRKYERDQQPTTVSIHEDPVSTVRDTDAMAAPERHATSTDGKTGADDKRRQSFTTSRLATVSANPIEGSRNKLNDNIYKQMASDEAAKEQPVVSRDAFVKPSAAHTHLSNLGLIIVILVLNLGSFTLRSGDEHNPLRWFSRNEFLIHKLGDASCVATKSRRVRQRAGSGADASAHRLLVGAYNEAALSEKTCREWFQKFENADFEIEDKDRSGRPKIYDYAELEELLEEDSSQTQKKLALTLEVTQQAASHRSKYLGVIHKQSNWGPYELKPRDFERRSCMSEMLLAMHKKEVFYIESSLQDRWRSGDTREWYGLKEDVVTRVERVSGVSFNQNPETQTGNRQFHALIRSPDALTTPAIVGRSQQPLVVKTRPHNTSPTCHRSDAVACGPGGVPSWYRSVVPSFSPGRWRELRTLAGRSFPWAVFLSCIITLSISPLRLYLCDALDSDSRPLHNVVPNVVPVNLQREDKRACGSARDELRARAAPPRAALSDRQTTFFRRPRCRICLQIPLTEASTISIYAIKSFASCLGVHARPDVATASLTTVAATFHPSTS</sequence>
<feature type="compositionally biased region" description="Basic and acidic residues" evidence="4">
    <location>
        <begin position="512"/>
        <end position="547"/>
    </location>
</feature>
<comment type="caution">
    <text evidence="7">The sequence shown here is derived from an EMBL/GenBank/DDBJ whole genome shotgun (WGS) entry which is preliminary data.</text>
</comment>
<feature type="signal peptide" evidence="5">
    <location>
        <begin position="1"/>
        <end position="20"/>
    </location>
</feature>